<dbReference type="SMART" id="SM00640">
    <property type="entry name" value="Glyco_32"/>
    <property type="match status" value="1"/>
</dbReference>
<evidence type="ECO:0000256" key="5">
    <source>
        <dbReference type="ARBA" id="ARBA00022801"/>
    </source>
</evidence>
<dbReference type="EMBL" id="CP014160">
    <property type="protein sequence ID" value="AMB93906.1"/>
    <property type="molecule type" value="Genomic_DNA"/>
</dbReference>
<comment type="pathway">
    <text evidence="1 9">Glycan biosynthesis; sucrose metabolism.</text>
</comment>
<evidence type="ECO:0000256" key="3">
    <source>
        <dbReference type="ARBA" id="ARBA00012758"/>
    </source>
</evidence>
<dbReference type="SUPFAM" id="SSF75005">
    <property type="entry name" value="Arabinanase/levansucrase/invertase"/>
    <property type="match status" value="1"/>
</dbReference>
<dbReference type="EMBL" id="PKGY01000004">
    <property type="protein sequence ID" value="PKZ21143.1"/>
    <property type="molecule type" value="Genomic_DNA"/>
</dbReference>
<dbReference type="GO" id="GO:0005737">
    <property type="term" value="C:cytoplasm"/>
    <property type="evidence" value="ECO:0007669"/>
    <property type="project" value="UniProtKB-SubCell"/>
</dbReference>
<keyword evidence="5 8" id="KW-0378">Hydrolase</keyword>
<protein>
    <recommendedName>
        <fullName evidence="4 8">Sucrose-6-phosphate hydrolase</fullName>
        <ecNumber evidence="3 8">3.2.1.26</ecNumber>
    </recommendedName>
    <alternativeName>
        <fullName evidence="7 9">Invertase</fullName>
    </alternativeName>
</protein>
<dbReference type="CDD" id="cd18623">
    <property type="entry name" value="GH32_ScrB-like"/>
    <property type="match status" value="1"/>
</dbReference>
<evidence type="ECO:0000256" key="8">
    <source>
        <dbReference type="RuleBase" id="RU362110"/>
    </source>
</evidence>
<evidence type="ECO:0000259" key="11">
    <source>
        <dbReference type="Pfam" id="PF08244"/>
    </source>
</evidence>
<dbReference type="RefSeq" id="WP_067973290.1">
    <property type="nucleotide sequence ID" value="NZ_CAJHKN010000004.1"/>
</dbReference>
<proteinExistence type="inferred from homology"/>
<dbReference type="OrthoDB" id="9759709at2"/>
<dbReference type="InterPro" id="IPR013189">
    <property type="entry name" value="Glyco_hydro_32_C"/>
</dbReference>
<reference evidence="14" key="2">
    <citation type="submission" date="2016-01" db="EMBL/GenBank/DDBJ databases">
        <title>Six Aerococcus type strain genome sequencing and assembly using PacBio and Illumina Hiseq.</title>
        <authorList>
            <person name="Carkaci D."/>
            <person name="Dargis R."/>
            <person name="Nielsen X.C."/>
            <person name="Skovgaard O."/>
            <person name="Fuursted K."/>
            <person name="Christensen J.J."/>
        </authorList>
    </citation>
    <scope>NUCLEOTIDE SEQUENCE [LARGE SCALE GENOMIC DNA]</scope>
    <source>
        <strain evidence="14">CCUG43001</strain>
    </source>
</reference>
<dbReference type="Gene3D" id="2.60.120.560">
    <property type="entry name" value="Exo-inulinase, domain 1"/>
    <property type="match status" value="1"/>
</dbReference>
<dbReference type="PANTHER" id="PTHR43101:SF1">
    <property type="entry name" value="BETA-FRUCTOSIDASE"/>
    <property type="match status" value="1"/>
</dbReference>
<evidence type="ECO:0000313" key="12">
    <source>
        <dbReference type="EMBL" id="AMB93906.1"/>
    </source>
</evidence>
<dbReference type="Proteomes" id="UP000234239">
    <property type="component" value="Unassembled WGS sequence"/>
</dbReference>
<dbReference type="Gene3D" id="2.115.10.20">
    <property type="entry name" value="Glycosyl hydrolase domain, family 43"/>
    <property type="match status" value="1"/>
</dbReference>
<evidence type="ECO:0000259" key="10">
    <source>
        <dbReference type="Pfam" id="PF00251"/>
    </source>
</evidence>
<gene>
    <name evidence="12" type="ORF">AWM72_03610</name>
    <name evidence="13" type="ORF">CYJ28_08120</name>
</gene>
<feature type="domain" description="Glycosyl hydrolase family 32 N-terminal" evidence="10">
    <location>
        <begin position="43"/>
        <end position="344"/>
    </location>
</feature>
<evidence type="ECO:0000256" key="4">
    <source>
        <dbReference type="ARBA" id="ARBA00019623"/>
    </source>
</evidence>
<dbReference type="Pfam" id="PF00251">
    <property type="entry name" value="Glyco_hydro_32N"/>
    <property type="match status" value="1"/>
</dbReference>
<reference evidence="12 14" key="1">
    <citation type="journal article" date="2016" name="Genome Announc.">
        <title>Complete Genome Sequences of Aerococcus christensenii CCUG 28831T, Aerococcus sanguinicola CCUG 43001T, Aerococcus urinae CCUG 36881T, Aerococcus urinaeequi CCUG 28094T, Aerococcus urinaehominis CCUG 42038 BT, and Aerococcus viridans CCUG 4311T.</title>
        <authorList>
            <person name="Carkaci D."/>
            <person name="Dargis R."/>
            <person name="Nielsen X.C."/>
            <person name="Skovgaard O."/>
            <person name="Fuursted K."/>
            <person name="Christensen J.J."/>
        </authorList>
    </citation>
    <scope>NUCLEOTIDE SEQUENCE [LARGE SCALE GENOMIC DNA]</scope>
    <source>
        <strain evidence="12 14">CCUG43001</strain>
    </source>
</reference>
<dbReference type="InterPro" id="IPR023296">
    <property type="entry name" value="Glyco_hydro_beta-prop_sf"/>
</dbReference>
<comment type="subcellular location">
    <subcellularLocation>
        <location evidence="9">Cytoplasm</location>
    </subcellularLocation>
</comment>
<reference evidence="13 15" key="3">
    <citation type="submission" date="2017-12" db="EMBL/GenBank/DDBJ databases">
        <title>Phylogenetic diversity of female urinary microbiome.</title>
        <authorList>
            <person name="Thomas-White K."/>
            <person name="Wolfe A.J."/>
        </authorList>
    </citation>
    <scope>NUCLEOTIDE SEQUENCE [LARGE SCALE GENOMIC DNA]</scope>
    <source>
        <strain evidence="13 15">UMB0139</strain>
    </source>
</reference>
<dbReference type="InterPro" id="IPR013148">
    <property type="entry name" value="Glyco_hydro_32_N"/>
</dbReference>
<evidence type="ECO:0000313" key="14">
    <source>
        <dbReference type="Proteomes" id="UP000069912"/>
    </source>
</evidence>
<dbReference type="GO" id="GO:0004564">
    <property type="term" value="F:beta-fructofuranosidase activity"/>
    <property type="evidence" value="ECO:0007669"/>
    <property type="project" value="UniProtKB-EC"/>
</dbReference>
<evidence type="ECO:0000313" key="15">
    <source>
        <dbReference type="Proteomes" id="UP000234239"/>
    </source>
</evidence>
<comment type="catalytic activity">
    <reaction evidence="8">
        <text>Hydrolysis of terminal non-reducing beta-D-fructofuranoside residues in beta-D-fructofuranosides.</text>
        <dbReference type="EC" id="3.2.1.26"/>
    </reaction>
</comment>
<dbReference type="GeneID" id="92903157"/>
<dbReference type="AlphaFoldDB" id="A0A109RD79"/>
<dbReference type="InterPro" id="IPR001362">
    <property type="entry name" value="Glyco_hydro_32"/>
</dbReference>
<feature type="domain" description="Glycosyl hydrolase family 32 C-terminal" evidence="11">
    <location>
        <begin position="372"/>
        <end position="481"/>
    </location>
</feature>
<dbReference type="InterPro" id="IPR018053">
    <property type="entry name" value="Glyco_hydro_32_AS"/>
</dbReference>
<dbReference type="PANTHER" id="PTHR43101">
    <property type="entry name" value="BETA-FRUCTOSIDASE"/>
    <property type="match status" value="1"/>
</dbReference>
<dbReference type="PROSITE" id="PS00609">
    <property type="entry name" value="GLYCOSYL_HYDROL_F32"/>
    <property type="match status" value="1"/>
</dbReference>
<keyword evidence="9" id="KW-0119">Carbohydrate metabolism</keyword>
<evidence type="ECO:0000256" key="9">
    <source>
        <dbReference type="RuleBase" id="RU365015"/>
    </source>
</evidence>
<dbReference type="SUPFAM" id="SSF49899">
    <property type="entry name" value="Concanavalin A-like lectins/glucanases"/>
    <property type="match status" value="1"/>
</dbReference>
<keyword evidence="6 8" id="KW-0326">Glycosidase</keyword>
<dbReference type="EC" id="3.2.1.26" evidence="3 8"/>
<dbReference type="Proteomes" id="UP000069912">
    <property type="component" value="Chromosome"/>
</dbReference>
<keyword evidence="9" id="KW-0963">Cytoplasm</keyword>
<organism evidence="12 14">
    <name type="scientific">Aerococcus sanguinicola</name>
    <dbReference type="NCBI Taxonomy" id="119206"/>
    <lineage>
        <taxon>Bacteria</taxon>
        <taxon>Bacillati</taxon>
        <taxon>Bacillota</taxon>
        <taxon>Bacilli</taxon>
        <taxon>Lactobacillales</taxon>
        <taxon>Aerococcaceae</taxon>
        <taxon>Aerococcus</taxon>
    </lineage>
</organism>
<sequence length="505" mass="56460">MGMEWITDWTRELRYTPYADWPEGYQESLRKSQAASDWRAAYHIQPAGGLLNDPNGFSYFNGQWQLFYQYYPYGPVHGLKSWYQMTSDNLVDWQDQGLALQPDTPYDSHGVYSGSALPVGDKLFLMYTGNVRDVDGDRETYQMGAWLAQDGQIEKIDQVLIHQPQGYTADFRDPQIFRRAGQYWICIGAQTVNREGRVLMYKSDDLLNWEMAGELDLGQADLGYMVECPNLVFIDDQPVLIFCPQGLDQETAAYANIYPNMYIVGRAFDWDKLAFVDPSPMQLVDQGFDLYASQAIQAPDGRVLAVSWLGLPDMPAVTAEEGWAHSLSLVKELTLVDGRLYQRPVDELHVLRQDSSDFSLDLAEGRQSLPSLCAGQEEIQIHLAPGSKGRLELFAAADAEGAVVLAFDLEAGQLTLEQTAAGVRMASDYGYQRALDLPAGQALNLTLYLDHSLLEIFVNGGEETLTTPVYPRSKEAGQTYIQGSGQVSGQVWALRAMEESVTKVD</sequence>
<dbReference type="GO" id="GO:0005985">
    <property type="term" value="P:sucrose metabolic process"/>
    <property type="evidence" value="ECO:0007669"/>
    <property type="project" value="UniProtKB-UniPathway"/>
</dbReference>
<accession>A0A109RD79</accession>
<comment type="similarity">
    <text evidence="2 8">Belongs to the glycosyl hydrolase 32 family.</text>
</comment>
<dbReference type="Pfam" id="PF08244">
    <property type="entry name" value="Glyco_hydro_32C"/>
    <property type="match status" value="1"/>
</dbReference>
<dbReference type="NCBIfam" id="TIGR01322">
    <property type="entry name" value="scrB_fam"/>
    <property type="match status" value="1"/>
</dbReference>
<comment type="function">
    <text evidence="9">Enables the bacterium to metabolize sucrose as a sole carbon source.</text>
</comment>
<dbReference type="InterPro" id="IPR006232">
    <property type="entry name" value="Suc6P_hydrolase"/>
</dbReference>
<keyword evidence="14" id="KW-1185">Reference proteome</keyword>
<evidence type="ECO:0000256" key="1">
    <source>
        <dbReference type="ARBA" id="ARBA00004914"/>
    </source>
</evidence>
<dbReference type="KEGG" id="asan:AWM72_03610"/>
<dbReference type="InterPro" id="IPR013320">
    <property type="entry name" value="ConA-like_dom_sf"/>
</dbReference>
<evidence type="ECO:0000256" key="6">
    <source>
        <dbReference type="ARBA" id="ARBA00023295"/>
    </source>
</evidence>
<dbReference type="InterPro" id="IPR051214">
    <property type="entry name" value="GH32_Enzymes"/>
</dbReference>
<evidence type="ECO:0000256" key="2">
    <source>
        <dbReference type="ARBA" id="ARBA00009902"/>
    </source>
</evidence>
<dbReference type="UniPathway" id="UPA00238"/>
<evidence type="ECO:0000256" key="7">
    <source>
        <dbReference type="ARBA" id="ARBA00033367"/>
    </source>
</evidence>
<name>A0A109RD79_9LACT</name>
<evidence type="ECO:0000313" key="13">
    <source>
        <dbReference type="EMBL" id="PKZ21143.1"/>
    </source>
</evidence>